<gene>
    <name evidence="3" type="ORF">CEUSTIGMA_g2167.t1</name>
</gene>
<keyword evidence="4" id="KW-1185">Reference proteome</keyword>
<protein>
    <submittedName>
        <fullName evidence="3">Uncharacterized protein</fullName>
    </submittedName>
</protein>
<feature type="region of interest" description="Disordered" evidence="1">
    <location>
        <begin position="1"/>
        <end position="20"/>
    </location>
</feature>
<keyword evidence="2" id="KW-0472">Membrane</keyword>
<evidence type="ECO:0000313" key="4">
    <source>
        <dbReference type="Proteomes" id="UP000232323"/>
    </source>
</evidence>
<keyword evidence="2" id="KW-0812">Transmembrane</keyword>
<dbReference type="OrthoDB" id="1703565at2759"/>
<comment type="caution">
    <text evidence="3">The sequence shown here is derived from an EMBL/GenBank/DDBJ whole genome shotgun (WGS) entry which is preliminary data.</text>
</comment>
<keyword evidence="2" id="KW-1133">Transmembrane helix</keyword>
<organism evidence="3 4">
    <name type="scientific">Chlamydomonas eustigma</name>
    <dbReference type="NCBI Taxonomy" id="1157962"/>
    <lineage>
        <taxon>Eukaryota</taxon>
        <taxon>Viridiplantae</taxon>
        <taxon>Chlorophyta</taxon>
        <taxon>core chlorophytes</taxon>
        <taxon>Chlorophyceae</taxon>
        <taxon>CS clade</taxon>
        <taxon>Chlamydomonadales</taxon>
        <taxon>Chlamydomonadaceae</taxon>
        <taxon>Chlamydomonas</taxon>
    </lineage>
</organism>
<feature type="transmembrane region" description="Helical" evidence="2">
    <location>
        <begin position="52"/>
        <end position="78"/>
    </location>
</feature>
<feature type="compositionally biased region" description="Basic and acidic residues" evidence="1">
    <location>
        <begin position="7"/>
        <end position="17"/>
    </location>
</feature>
<proteinExistence type="predicted"/>
<feature type="non-terminal residue" evidence="3">
    <location>
        <position position="1"/>
    </location>
</feature>
<dbReference type="EMBL" id="BEGY01000009">
    <property type="protein sequence ID" value="GAX74719.1"/>
    <property type="molecule type" value="Genomic_DNA"/>
</dbReference>
<reference evidence="3 4" key="1">
    <citation type="submission" date="2017-08" db="EMBL/GenBank/DDBJ databases">
        <title>Acidophilic green algal genome provides insights into adaptation to an acidic environment.</title>
        <authorList>
            <person name="Hirooka S."/>
            <person name="Hirose Y."/>
            <person name="Kanesaki Y."/>
            <person name="Higuchi S."/>
            <person name="Fujiwara T."/>
            <person name="Onuma R."/>
            <person name="Era A."/>
            <person name="Ohbayashi R."/>
            <person name="Uzuka A."/>
            <person name="Nozaki H."/>
            <person name="Yoshikawa H."/>
            <person name="Miyagishima S.Y."/>
        </authorList>
    </citation>
    <scope>NUCLEOTIDE SEQUENCE [LARGE SCALE GENOMIC DNA]</scope>
    <source>
        <strain evidence="3 4">NIES-2499</strain>
    </source>
</reference>
<evidence type="ECO:0000256" key="2">
    <source>
        <dbReference type="SAM" id="Phobius"/>
    </source>
</evidence>
<dbReference type="Proteomes" id="UP000232323">
    <property type="component" value="Unassembled WGS sequence"/>
</dbReference>
<evidence type="ECO:0000313" key="3">
    <source>
        <dbReference type="EMBL" id="GAX74719.1"/>
    </source>
</evidence>
<sequence length="81" mass="9465">GARHTRAQRDHGGKDRGATNPVHQRGIILYLATRMADHLATRMAINYFEIRYLWHFCVISLLLLCQAMLLLNSAYFFFIRE</sequence>
<evidence type="ECO:0000256" key="1">
    <source>
        <dbReference type="SAM" id="MobiDB-lite"/>
    </source>
</evidence>
<name>A0A250WVI4_9CHLO</name>
<dbReference type="AlphaFoldDB" id="A0A250WVI4"/>
<accession>A0A250WVI4</accession>